<evidence type="ECO:0000256" key="3">
    <source>
        <dbReference type="SAM" id="MobiDB-lite"/>
    </source>
</evidence>
<gene>
    <name evidence="4" type="ORF">URODEC1_LOCUS10407</name>
</gene>
<organism evidence="4 5">
    <name type="scientific">Urochloa decumbens</name>
    <dbReference type="NCBI Taxonomy" id="240449"/>
    <lineage>
        <taxon>Eukaryota</taxon>
        <taxon>Viridiplantae</taxon>
        <taxon>Streptophyta</taxon>
        <taxon>Embryophyta</taxon>
        <taxon>Tracheophyta</taxon>
        <taxon>Spermatophyta</taxon>
        <taxon>Magnoliopsida</taxon>
        <taxon>Liliopsida</taxon>
        <taxon>Poales</taxon>
        <taxon>Poaceae</taxon>
        <taxon>PACMAD clade</taxon>
        <taxon>Panicoideae</taxon>
        <taxon>Panicodae</taxon>
        <taxon>Paniceae</taxon>
        <taxon>Melinidinae</taxon>
        <taxon>Urochloa</taxon>
    </lineage>
</organism>
<evidence type="ECO:0008006" key="6">
    <source>
        <dbReference type="Google" id="ProtNLM"/>
    </source>
</evidence>
<dbReference type="PANTHER" id="PTHR10358">
    <property type="entry name" value="ENDOSULFINE"/>
    <property type="match status" value="1"/>
</dbReference>
<dbReference type="PANTHER" id="PTHR10358:SF6">
    <property type="entry name" value="ENDOSULFINE, ISOFORM A"/>
    <property type="match status" value="1"/>
</dbReference>
<evidence type="ECO:0000256" key="1">
    <source>
        <dbReference type="ARBA" id="ARBA00010520"/>
    </source>
</evidence>
<keyword evidence="5" id="KW-1185">Reference proteome</keyword>
<feature type="compositionally biased region" description="Basic and acidic residues" evidence="3">
    <location>
        <begin position="15"/>
        <end position="31"/>
    </location>
</feature>
<evidence type="ECO:0000313" key="5">
    <source>
        <dbReference type="Proteomes" id="UP001497457"/>
    </source>
</evidence>
<dbReference type="InterPro" id="IPR006760">
    <property type="entry name" value="Endosulphine"/>
</dbReference>
<dbReference type="AlphaFoldDB" id="A0ABC8W6A7"/>
<name>A0ABC8W6A7_9POAL</name>
<reference evidence="4 5" key="2">
    <citation type="submission" date="2024-10" db="EMBL/GenBank/DDBJ databases">
        <authorList>
            <person name="Ryan C."/>
        </authorList>
    </citation>
    <scope>NUCLEOTIDE SEQUENCE [LARGE SCALE GENOMIC DNA]</scope>
</reference>
<evidence type="ECO:0000256" key="2">
    <source>
        <dbReference type="RuleBase" id="RU363120"/>
    </source>
</evidence>
<comment type="similarity">
    <text evidence="1 2">Belongs to the endosulfine family.</text>
</comment>
<proteinExistence type="inferred from homology"/>
<dbReference type="EMBL" id="OZ075121">
    <property type="protein sequence ID" value="CAL4903223.1"/>
    <property type="molecule type" value="Genomic_DNA"/>
</dbReference>
<feature type="region of interest" description="Disordered" evidence="3">
    <location>
        <begin position="1"/>
        <end position="42"/>
    </location>
</feature>
<sequence length="119" mass="13373">MSGIAPDDATAQVRVEGDVSDKKVEDVHDQNEMGGMPSRQEEEAVIKKKYGGILPRKTPLISKDHERAYFDSADWALGKVVFPTSLKVLLKHFDPSFSLLNRMPVPAELLMHLRTVMRL</sequence>
<dbReference type="Pfam" id="PF04667">
    <property type="entry name" value="Endosulfine"/>
    <property type="match status" value="1"/>
</dbReference>
<accession>A0ABC8W6A7</accession>
<reference evidence="5" key="1">
    <citation type="submission" date="2024-06" db="EMBL/GenBank/DDBJ databases">
        <authorList>
            <person name="Ryan C."/>
        </authorList>
    </citation>
    <scope>NUCLEOTIDE SEQUENCE [LARGE SCALE GENOMIC DNA]</scope>
</reference>
<protein>
    <recommendedName>
        <fullName evidence="6">cAMP-regulated phosphoprotein 19-related protein</fullName>
    </recommendedName>
</protein>
<dbReference type="Proteomes" id="UP001497457">
    <property type="component" value="Chromosome 11b"/>
</dbReference>
<evidence type="ECO:0000313" key="4">
    <source>
        <dbReference type="EMBL" id="CAL4903223.1"/>
    </source>
</evidence>